<dbReference type="HOGENOM" id="CLU_3412657_0_0_5"/>
<keyword evidence="1" id="KW-1133">Transmembrane helix</keyword>
<name>V6F7F9_MAGGM</name>
<keyword evidence="1" id="KW-0472">Membrane</keyword>
<keyword evidence="1" id="KW-0812">Transmembrane</keyword>
<sequence>MGQYLLIGLEIGIPALLLWLILRNLRNS</sequence>
<feature type="transmembrane region" description="Helical" evidence="1">
    <location>
        <begin position="6"/>
        <end position="22"/>
    </location>
</feature>
<dbReference type="AlphaFoldDB" id="V6F7F9"/>
<protein>
    <submittedName>
        <fullName evidence="2">Uncharacterized protein</fullName>
    </submittedName>
</protein>
<evidence type="ECO:0000313" key="3">
    <source>
        <dbReference type="Proteomes" id="UP000018922"/>
    </source>
</evidence>
<dbReference type="STRING" id="1430440.MGMSRv2__3208"/>
<dbReference type="Proteomes" id="UP000018922">
    <property type="component" value="Chromosome I"/>
</dbReference>
<dbReference type="KEGG" id="mgy:MGMSRv2__3208"/>
<accession>V6F7F9</accession>
<gene>
    <name evidence="2" type="ordered locus">MGMSRv2__3208</name>
</gene>
<keyword evidence="3" id="KW-1185">Reference proteome</keyword>
<reference evidence="2 3" key="1">
    <citation type="journal article" date="2014" name="Genome Announc.">
        <title>Complete genome sequence of Magnetospirillum gryphiswaldense MSR-1.</title>
        <authorList>
            <person name="Wang X."/>
            <person name="Wang Q."/>
            <person name="Zhang W."/>
            <person name="Wang Y."/>
            <person name="Li L."/>
            <person name="Wen T."/>
            <person name="Zhang T."/>
            <person name="Zhang Y."/>
            <person name="Xu J."/>
            <person name="Hu J."/>
            <person name="Li S."/>
            <person name="Liu L."/>
            <person name="Liu J."/>
            <person name="Jiang W."/>
            <person name="Tian J."/>
            <person name="Li Y."/>
            <person name="Schuler D."/>
            <person name="Wang L."/>
            <person name="Li J."/>
        </authorList>
    </citation>
    <scope>NUCLEOTIDE SEQUENCE [LARGE SCALE GENOMIC DNA]</scope>
    <source>
        <strain evidence="3">DSM 6361 / JCM 21280 / NBRC 15271 / MSR-1</strain>
    </source>
</reference>
<dbReference type="EMBL" id="HG794546">
    <property type="protein sequence ID" value="CDL00423.1"/>
    <property type="molecule type" value="Genomic_DNA"/>
</dbReference>
<evidence type="ECO:0000313" key="2">
    <source>
        <dbReference type="EMBL" id="CDL00423.1"/>
    </source>
</evidence>
<proteinExistence type="predicted"/>
<organism evidence="2 3">
    <name type="scientific">Magnetospirillum gryphiswaldense (strain DSM 6361 / JCM 21280 / NBRC 15271 / MSR-1)</name>
    <dbReference type="NCBI Taxonomy" id="431944"/>
    <lineage>
        <taxon>Bacteria</taxon>
        <taxon>Pseudomonadati</taxon>
        <taxon>Pseudomonadota</taxon>
        <taxon>Alphaproteobacteria</taxon>
        <taxon>Rhodospirillales</taxon>
        <taxon>Rhodospirillaceae</taxon>
        <taxon>Magnetospirillum</taxon>
    </lineage>
</organism>
<evidence type="ECO:0000256" key="1">
    <source>
        <dbReference type="SAM" id="Phobius"/>
    </source>
</evidence>